<evidence type="ECO:0000256" key="1">
    <source>
        <dbReference type="SAM" id="SignalP"/>
    </source>
</evidence>
<comment type="caution">
    <text evidence="2">The sequence shown here is derived from an EMBL/GenBank/DDBJ whole genome shotgun (WGS) entry which is preliminary data.</text>
</comment>
<evidence type="ECO:0000313" key="3">
    <source>
        <dbReference type="Proteomes" id="UP001610335"/>
    </source>
</evidence>
<keyword evidence="3" id="KW-1185">Reference proteome</keyword>
<dbReference type="Proteomes" id="UP001610335">
    <property type="component" value="Unassembled WGS sequence"/>
</dbReference>
<proteinExistence type="predicted"/>
<evidence type="ECO:0008006" key="4">
    <source>
        <dbReference type="Google" id="ProtNLM"/>
    </source>
</evidence>
<dbReference type="EMBL" id="JBFXLS010000143">
    <property type="protein sequence ID" value="KAL2813476.1"/>
    <property type="molecule type" value="Genomic_DNA"/>
</dbReference>
<gene>
    <name evidence="2" type="ORF">BDW59DRAFT_31053</name>
</gene>
<protein>
    <recommendedName>
        <fullName evidence="4">Secreted protein</fullName>
    </recommendedName>
</protein>
<accession>A0ABR4HDJ3</accession>
<reference evidence="2 3" key="1">
    <citation type="submission" date="2024-07" db="EMBL/GenBank/DDBJ databases">
        <title>Section-level genome sequencing and comparative genomics of Aspergillus sections Usti and Cavernicolus.</title>
        <authorList>
            <consortium name="Lawrence Berkeley National Laboratory"/>
            <person name="Nybo J.L."/>
            <person name="Vesth T.C."/>
            <person name="Theobald S."/>
            <person name="Frisvad J.C."/>
            <person name="Larsen T.O."/>
            <person name="Kjaerboelling I."/>
            <person name="Rothschild-Mancinelli K."/>
            <person name="Lyhne E.K."/>
            <person name="Kogle M.E."/>
            <person name="Barry K."/>
            <person name="Clum A."/>
            <person name="Na H."/>
            <person name="Ledsgaard L."/>
            <person name="Lin J."/>
            <person name="Lipzen A."/>
            <person name="Kuo A."/>
            <person name="Riley R."/>
            <person name="Mondo S."/>
            <person name="LaButti K."/>
            <person name="Haridas S."/>
            <person name="Pangalinan J."/>
            <person name="Salamov A.A."/>
            <person name="Simmons B.A."/>
            <person name="Magnuson J.K."/>
            <person name="Chen J."/>
            <person name="Drula E."/>
            <person name="Henrissat B."/>
            <person name="Wiebenga A."/>
            <person name="Lubbers R.J."/>
            <person name="Gomes A.C."/>
            <person name="Makela M.R."/>
            <person name="Stajich J."/>
            <person name="Grigoriev I.V."/>
            <person name="Mortensen U.H."/>
            <person name="De vries R.P."/>
            <person name="Baker S.E."/>
            <person name="Andersen M.R."/>
        </authorList>
    </citation>
    <scope>NUCLEOTIDE SEQUENCE [LARGE SCALE GENOMIC DNA]</scope>
    <source>
        <strain evidence="2 3">CBS 600.67</strain>
    </source>
</reference>
<organism evidence="2 3">
    <name type="scientific">Aspergillus cavernicola</name>
    <dbReference type="NCBI Taxonomy" id="176166"/>
    <lineage>
        <taxon>Eukaryota</taxon>
        <taxon>Fungi</taxon>
        <taxon>Dikarya</taxon>
        <taxon>Ascomycota</taxon>
        <taxon>Pezizomycotina</taxon>
        <taxon>Eurotiomycetes</taxon>
        <taxon>Eurotiomycetidae</taxon>
        <taxon>Eurotiales</taxon>
        <taxon>Aspergillaceae</taxon>
        <taxon>Aspergillus</taxon>
        <taxon>Aspergillus subgen. Nidulantes</taxon>
    </lineage>
</organism>
<feature type="chain" id="PRO_5045124249" description="Secreted protein" evidence="1">
    <location>
        <begin position="26"/>
        <end position="101"/>
    </location>
</feature>
<evidence type="ECO:0000313" key="2">
    <source>
        <dbReference type="EMBL" id="KAL2813476.1"/>
    </source>
</evidence>
<keyword evidence="1" id="KW-0732">Signal</keyword>
<name>A0ABR4HDJ3_9EURO</name>
<feature type="signal peptide" evidence="1">
    <location>
        <begin position="1"/>
        <end position="25"/>
    </location>
</feature>
<sequence>MPSTGSSILSLTLLVSGYLNSLCLTSPNKATTFYSTDRIRFLTNTPSILGTHTSSLATLYHALVTLFSTSSLADREIISRICLYPEHLDSKSVTWTPRTVG</sequence>